<evidence type="ECO:0000313" key="9">
    <source>
        <dbReference type="Proteomes" id="UP001249851"/>
    </source>
</evidence>
<keyword evidence="4" id="KW-0969">Cilium</keyword>
<dbReference type="GO" id="GO:0005737">
    <property type="term" value="C:cytoplasm"/>
    <property type="evidence" value="ECO:0007669"/>
    <property type="project" value="UniProtKB-SubCell"/>
</dbReference>
<evidence type="ECO:0000256" key="5">
    <source>
        <dbReference type="ARBA" id="ARBA00023273"/>
    </source>
</evidence>
<feature type="domain" description="Calponin-homology (CH)" evidence="7">
    <location>
        <begin position="1728"/>
        <end position="1851"/>
    </location>
</feature>
<dbReference type="CDD" id="cd21218">
    <property type="entry name" value="CH_PLS_FIM_rpt2"/>
    <property type="match status" value="1"/>
</dbReference>
<dbReference type="InterPro" id="IPR056343">
    <property type="entry name" value="CFAP47_dom"/>
</dbReference>
<comment type="subcellular location">
    <subcellularLocation>
        <location evidence="1">Cell projection</location>
        <location evidence="1">Cilium</location>
    </subcellularLocation>
    <subcellularLocation>
        <location evidence="2">Cytoplasm</location>
    </subcellularLocation>
</comment>
<dbReference type="InterPro" id="IPR036872">
    <property type="entry name" value="CH_dom_sf"/>
</dbReference>
<evidence type="ECO:0000256" key="6">
    <source>
        <dbReference type="SAM" id="MobiDB-lite"/>
    </source>
</evidence>
<dbReference type="Pfam" id="PF24529">
    <property type="entry name" value="CFAP47"/>
    <property type="match status" value="1"/>
</dbReference>
<dbReference type="Proteomes" id="UP001249851">
    <property type="component" value="Unassembled WGS sequence"/>
</dbReference>
<feature type="region of interest" description="Disordered" evidence="6">
    <location>
        <begin position="1548"/>
        <end position="1567"/>
    </location>
</feature>
<dbReference type="PROSITE" id="PS50021">
    <property type="entry name" value="CH"/>
    <property type="match status" value="1"/>
</dbReference>
<feature type="region of interest" description="Disordered" evidence="6">
    <location>
        <begin position="495"/>
        <end position="520"/>
    </location>
</feature>
<feature type="region of interest" description="Disordered" evidence="6">
    <location>
        <begin position="646"/>
        <end position="665"/>
    </location>
</feature>
<dbReference type="Pfam" id="PF26579">
    <property type="entry name" value="Ig_CFAP47"/>
    <property type="match status" value="1"/>
</dbReference>
<keyword evidence="8" id="KW-0282">Flagellum</keyword>
<dbReference type="Gene3D" id="2.60.40.10">
    <property type="entry name" value="Immunoglobulins"/>
    <property type="match status" value="7"/>
</dbReference>
<sequence>MRMEGTVAGVRIVPPVVEFFDAESEVVHQMALTVQNISKTSKTIRFHGPSSKLFRLKVKIPDHAIAPGLEVAALVEYYTTKAEDAQDRVILLVDNDVVEIPLIAYTPTPQLELSGPADFGVTVADGKVLSQEIYVINEGSLTGEFKIRYNGDQPITIMPTGGVVRPGTKQVVKIEFISKTPGKLDQIAHVKLEGQLPTTLQIIGNVVERSLQLLTLDTEKSVQTVNFGSTYYGTDLTKTFVIFNNGPDEANFVVILEEGGEGQEVGVDLTKNATAMLLSQTQSQELGSSNDLTTLVTVLPSQGVLHPLEKRMIHFRFSPRYTKSSKGWKRTDQPPPRKDYSLFMHIEMVGSVAGISDMASSSGNRGSRVEVAVLGTALPVLLSISPSPVLRFGDCPVGKQIDALCTVNNESASLPVIFFLHSTAHFHSSPQQERIAPGESLEVLLSFRPNQMGTFKPMVPLDVLGGITEEFSFDGDPTATKLVPIYTTQIHLHGTGTKETNQEKTQPPSGMPQIAQPNDRATSIRPAKRNENIKTLFTGIERYTFVDPDYAFTDKEEQQRLQHKQQYVDYIKGLREKRLLDEKKSEFHELNNSLDLGMKSTRGLNPPKISTKEANRTLEKAPSPVSDEVKLLSSLTLDGNKTQTLSKPLSDGLNAIPSSEREKQDCSTVLSPQKLKLVDIGPSQMDFGQVCIRSVSARDLTIVNNLDIYIHVVVEIDCRELRQTSPLSQVIPPYSVAKLAMMFESNIRGTFERSVNYSINGYHRQHIVVTAEVVSVALELSKDEVVLKPSPGLLANSGLRGSITLLNERNFPAEFSWSPIVDEKGTAFSIRPSSGTVDAFTGLECEIVYQPTFSAPDETDFLLHVTGGSDLKLKCLAKLGSAQVAFVERRLLLGSIPLNLTTEKTISLKNTGHNHAYFEVNDSRPIPGMVISPKEGVVPVGGTTELKVEFTPNSIHKFDTYVQVNVRGSKTVSLRVGGTIEPPCVDIDVNSFQFGGVYCGALATVKFQLRNMTRTQADMIFDLSRFLDFSLEFLDTDLEDAPEDDGNGVYHVSLKCQQVMECALEFQPSEVASYDFIIPVSINHTMAPTPAPSTFPPTPVPSHMNWTISELVTPAPSLVDVATPSRRVVATALRPPLQMSHSVLEFRLPPGYFELGIESGAGRAQGCLFVNNSDKTLSWTLHTKGAGPLLEDGTFKFLHRTGSPFTPSSARRRSVIPEITLDSGETFQLGVLFTPQCPGLFVAHVPVILNGNRDSPYRTLTLKGELLAPNLKFDPECLRLMPVPLGTPVSADLNIVARGYRRSSVLDYEIPQVELEDGSLQSVLEVSFPEGQSIQPCCTSDVEGEPCIIPCTVTFQSASPVSLTTVIVFTDGKEKYELAVTAIADNCLLSCYPFLAAHQTDFHIVCQQDGVSILDKEMDTQDFPPGEPVFRPCVTPNRPPTIVSTSATSTSFGLSSSTFPESSNEATSSTYPSTPHHADSQPGAPDRVASGGSDDNGTFVVDHGVESVERKFIRNVVNAVQRYVSSQGWAGGPYPISIPKSLRSALQNSCDTQTGGTGTARTSNWDNNTKKEARSVFDLVGHLCGRPVPGIPVASTLPSCPVDRVRQIHWMYCTLLTFLRSQGAMLSPVKAEDLLDLADFRLWGKVQEKVLGSELKEEGTNDGSAVQIAETRFEAISAHAWTHVFSQLIKVLILSRITPHQHKKVQKPNKNVHLPDVNPDPLASNVYSVGERIILSWINYHYNLQRKSSWPGAIGGSNPPCRWIVNFDVDFMDGLVLAALVAAHVPFVIPTHLYSMFIRPVKAEQCLHNVIKVVEALRHIGLDYDIQPTDLTEPNPITILLLCIHLYQRLPHYLPRATVRFESPLHDTVTKHVRLQNPSTKPLVYQVLLAGRDSGDFRLPMGDIVEVPSKGHLQMPVEFKSRFLRPCSATLVLVGKREGSPCGNTLVFTLDTCITNIVPVATIKSESSCYELQKVSFDVTNPFSLTGDFRIVLVEARSSFPATSPPKSKAAKALKSSKNLKKVESRTDHGQTSKSPRREFPPKVEQQKTESVTGPPAPMLSAFWSPTKTIHLKANDTGAVEIHFLPFDVGHRQCSVLFINDKIGEFLYCIEANATLPLPSPMPVTHSPHSVRVSSAAAARSGRGVYGGDERVVYWKCEHDESFTEGLCIPIVNEARENALAIAAQQRMSERELQRRKLTGTLTSCTVTASVAALGLGGDIFMHAGDTNTKRVLEKEVTEFNTELSSKFFQAPSQVIIPASISSNSGRKSPKNTIPLPVTFQPKGPGHYPCRIILKSAHDIRVYQLECTVTPEGSAFELEFTSRAHQSLSQDIPVVNQSNQDWHLEATIAGEGFFGPPFLVAESHLTTHYPLMFRPSYEGSVEGRLTLTNTLDGTEQVYRLLGTGKKPLPLDHVLIECPAKESATYSLQVPNVTKDKLTFQIKTDLEIVSGPATVTVLPGKTAEHVITVSPWKRGTFSGIVSFESPGENAVARTADGHEGDDTDQEVINPSPRPYRLWYTIEVQASAPSPERTLEVTCSAHSAVAVDIAVTNPTRERIVMDVYIEGEALIGEPTVVLHPRQEVTYHITFAPTVIGEYTGSVIFQNEAVGEFWYDLRLKATTPLPVNLPSVHCELGKSTYQMIRLQNPTSESLVLTPHCSNLANFSLELDNSQHVLLSAGSQLELPLKFTPSAIGSLHAAEISLQCPQLGSWVFHASGTGMVPGPVDPINVYSQLGGNSSVIIPFRNPTDRQVTVDVIMKERLLSRSGALFSIRLDSQPKESVFCLLLKRAKGISLEPGESLDIPISFAPDTMQLYEATVTVTIHREDPTDAWGGDYPSLMSKRTVNDLHWIYPVRGIPESIPIKESQAPCIECKARSRVEERVEVSLTGLAPNSAGAGLGRYPSVTPINLLGRHMIGEMNYGVDYLNVPEEFRYELVYEDAESQSCLERSLGVSLLRKVKNQVSGVVILVFNFVFSPFKPFSHKTQLVVSATSGGVWRFPLKLLATEPEVDDIITIESVGLNKESVVGFRMTSQMRHGLPFDAFFAPSSDEEFTVIPSSGDLPPAGAEGTLIRIAYKPKIYGKTHKAKLVVQTPDMQWTYDVIGTTSDYNLPNARSKILSLSANSPRRSVKQKKNYVLENLKLQSTAVSSPLKGIRLVTRSAR</sequence>
<feature type="region of interest" description="Disordered" evidence="6">
    <location>
        <begin position="2000"/>
        <end position="2058"/>
    </location>
</feature>
<protein>
    <submittedName>
        <fullName evidence="8">Cilia- and flagella-associated protein 47</fullName>
    </submittedName>
</protein>
<dbReference type="PANTHER" id="PTHR45912">
    <property type="entry name" value="CILIA- AND FLAGELLA-ASSOCIATED PROTEIN 47"/>
    <property type="match status" value="1"/>
</dbReference>
<dbReference type="Pfam" id="PF22544">
    <property type="entry name" value="HYDIN_VesB_CFA65-like_Ig"/>
    <property type="match status" value="2"/>
</dbReference>
<dbReference type="GO" id="GO:0005929">
    <property type="term" value="C:cilium"/>
    <property type="evidence" value="ECO:0007669"/>
    <property type="project" value="UniProtKB-SubCell"/>
</dbReference>
<dbReference type="PANTHER" id="PTHR45912:SF3">
    <property type="entry name" value="CILIA- AND FLAGELLA-ASSOCIATED PROTEIN 47"/>
    <property type="match status" value="1"/>
</dbReference>
<dbReference type="InterPro" id="IPR001715">
    <property type="entry name" value="CH_dom"/>
</dbReference>
<gene>
    <name evidence="8" type="ORF">P5673_004411</name>
</gene>
<feature type="compositionally biased region" description="Low complexity" evidence="6">
    <location>
        <begin position="2000"/>
        <end position="2017"/>
    </location>
</feature>
<evidence type="ECO:0000313" key="8">
    <source>
        <dbReference type="EMBL" id="KAK2570721.1"/>
    </source>
</evidence>
<evidence type="ECO:0000256" key="2">
    <source>
        <dbReference type="ARBA" id="ARBA00004496"/>
    </source>
</evidence>
<accession>A0AAD9VDP8</accession>
<dbReference type="InterPro" id="IPR013783">
    <property type="entry name" value="Ig-like_fold"/>
</dbReference>
<name>A0AAD9VDP8_ACRCE</name>
<dbReference type="InterPro" id="IPR053879">
    <property type="entry name" value="HYDIN_VesB_CFA65-like_Ig"/>
</dbReference>
<evidence type="ECO:0000256" key="1">
    <source>
        <dbReference type="ARBA" id="ARBA00004138"/>
    </source>
</evidence>
<dbReference type="SUPFAM" id="SSF47576">
    <property type="entry name" value="Calponin-homology domain, CH-domain"/>
    <property type="match status" value="1"/>
</dbReference>
<reference evidence="8" key="1">
    <citation type="journal article" date="2023" name="G3 (Bethesda)">
        <title>Whole genome assembly and annotation of the endangered Caribbean coral Acropora cervicornis.</title>
        <authorList>
            <person name="Selwyn J.D."/>
            <person name="Vollmer S.V."/>
        </authorList>
    </citation>
    <scope>NUCLEOTIDE SEQUENCE</scope>
    <source>
        <strain evidence="8">K2</strain>
    </source>
</reference>
<evidence type="ECO:0000256" key="4">
    <source>
        <dbReference type="ARBA" id="ARBA00023069"/>
    </source>
</evidence>
<feature type="compositionally biased region" description="Polar residues" evidence="6">
    <location>
        <begin position="1459"/>
        <end position="1473"/>
    </location>
</feature>
<organism evidence="8 9">
    <name type="scientific">Acropora cervicornis</name>
    <name type="common">Staghorn coral</name>
    <dbReference type="NCBI Taxonomy" id="6130"/>
    <lineage>
        <taxon>Eukaryota</taxon>
        <taxon>Metazoa</taxon>
        <taxon>Cnidaria</taxon>
        <taxon>Anthozoa</taxon>
        <taxon>Hexacorallia</taxon>
        <taxon>Scleractinia</taxon>
        <taxon>Astrocoeniina</taxon>
        <taxon>Acroporidae</taxon>
        <taxon>Acropora</taxon>
    </lineage>
</organism>
<dbReference type="InterPro" id="IPR058952">
    <property type="entry name" value="Ig_CFAP47"/>
</dbReference>
<dbReference type="EMBL" id="JARQWQ010000007">
    <property type="protein sequence ID" value="KAK2570721.1"/>
    <property type="molecule type" value="Genomic_DNA"/>
</dbReference>
<proteinExistence type="predicted"/>
<feature type="compositionally biased region" description="Basic and acidic residues" evidence="6">
    <location>
        <begin position="2021"/>
        <end position="2048"/>
    </location>
</feature>
<reference evidence="8" key="2">
    <citation type="journal article" date="2023" name="Science">
        <title>Genomic signatures of disease resistance in endangered staghorn corals.</title>
        <authorList>
            <person name="Vollmer S.V."/>
            <person name="Selwyn J.D."/>
            <person name="Despard B.A."/>
            <person name="Roesel C.L."/>
        </authorList>
    </citation>
    <scope>NUCLEOTIDE SEQUENCE</scope>
    <source>
        <strain evidence="8">K2</strain>
    </source>
</reference>
<evidence type="ECO:0000256" key="3">
    <source>
        <dbReference type="ARBA" id="ARBA00022490"/>
    </source>
</evidence>
<evidence type="ECO:0000259" key="7">
    <source>
        <dbReference type="PROSITE" id="PS50021"/>
    </source>
</evidence>
<dbReference type="Gene3D" id="1.10.418.10">
    <property type="entry name" value="Calponin-like domain"/>
    <property type="match status" value="1"/>
</dbReference>
<dbReference type="SMART" id="SM00033">
    <property type="entry name" value="CH"/>
    <property type="match status" value="1"/>
</dbReference>
<dbReference type="GO" id="GO:0060271">
    <property type="term" value="P:cilium assembly"/>
    <property type="evidence" value="ECO:0007669"/>
    <property type="project" value="TreeGrafter"/>
</dbReference>
<keyword evidence="9" id="KW-1185">Reference proteome</keyword>
<keyword evidence="5" id="KW-0966">Cell projection</keyword>
<comment type="caution">
    <text evidence="8">The sequence shown here is derived from an EMBL/GenBank/DDBJ whole genome shotgun (WGS) entry which is preliminary data.</text>
</comment>
<keyword evidence="3" id="KW-0963">Cytoplasm</keyword>
<dbReference type="Pfam" id="PF00307">
    <property type="entry name" value="CH"/>
    <property type="match status" value="1"/>
</dbReference>
<feature type="compositionally biased region" description="Polar residues" evidence="6">
    <location>
        <begin position="497"/>
        <end position="508"/>
    </location>
</feature>
<feature type="region of interest" description="Disordered" evidence="6">
    <location>
        <begin position="1444"/>
        <end position="1500"/>
    </location>
</feature>
<feature type="compositionally biased region" description="Low complexity" evidence="6">
    <location>
        <begin position="1444"/>
        <end position="1458"/>
    </location>
</feature>